<evidence type="ECO:0000256" key="1">
    <source>
        <dbReference type="SAM" id="MobiDB-lite"/>
    </source>
</evidence>
<comment type="caution">
    <text evidence="2">The sequence shown here is derived from an EMBL/GenBank/DDBJ whole genome shotgun (WGS) entry which is preliminary data.</text>
</comment>
<dbReference type="AlphaFoldDB" id="A0AAV0CW52"/>
<evidence type="ECO:0000313" key="2">
    <source>
        <dbReference type="EMBL" id="CAH9086847.1"/>
    </source>
</evidence>
<organism evidence="2 3">
    <name type="scientific">Cuscuta epithymum</name>
    <dbReference type="NCBI Taxonomy" id="186058"/>
    <lineage>
        <taxon>Eukaryota</taxon>
        <taxon>Viridiplantae</taxon>
        <taxon>Streptophyta</taxon>
        <taxon>Embryophyta</taxon>
        <taxon>Tracheophyta</taxon>
        <taxon>Spermatophyta</taxon>
        <taxon>Magnoliopsida</taxon>
        <taxon>eudicotyledons</taxon>
        <taxon>Gunneridae</taxon>
        <taxon>Pentapetalae</taxon>
        <taxon>asterids</taxon>
        <taxon>lamiids</taxon>
        <taxon>Solanales</taxon>
        <taxon>Convolvulaceae</taxon>
        <taxon>Cuscuteae</taxon>
        <taxon>Cuscuta</taxon>
        <taxon>Cuscuta subgen. Cuscuta</taxon>
    </lineage>
</organism>
<dbReference type="Proteomes" id="UP001152523">
    <property type="component" value="Unassembled WGS sequence"/>
</dbReference>
<evidence type="ECO:0000313" key="3">
    <source>
        <dbReference type="Proteomes" id="UP001152523"/>
    </source>
</evidence>
<feature type="region of interest" description="Disordered" evidence="1">
    <location>
        <begin position="74"/>
        <end position="124"/>
    </location>
</feature>
<keyword evidence="3" id="KW-1185">Reference proteome</keyword>
<feature type="compositionally biased region" description="Gly residues" evidence="1">
    <location>
        <begin position="106"/>
        <end position="124"/>
    </location>
</feature>
<dbReference type="EMBL" id="CAMAPF010000057">
    <property type="protein sequence ID" value="CAH9086847.1"/>
    <property type="molecule type" value="Genomic_DNA"/>
</dbReference>
<reference evidence="2" key="1">
    <citation type="submission" date="2022-07" db="EMBL/GenBank/DDBJ databases">
        <authorList>
            <person name="Macas J."/>
            <person name="Novak P."/>
            <person name="Neumann P."/>
        </authorList>
    </citation>
    <scope>NUCLEOTIDE SEQUENCE</scope>
</reference>
<accession>A0AAV0CW52</accession>
<sequence length="124" mass="13355">MTDLTHPRSSSLTTVFIVASMKLADFNLPQYRPFDLILAILRSNLRRSDGDSVMAMEGKSTSLVAISVLAMEEKSSDGDSVAVRRRRTGRQMRRKRNGSEARRRGGGGVNADGGGIGVDIGDGT</sequence>
<proteinExistence type="predicted"/>
<gene>
    <name evidence="2" type="ORF">CEPIT_LOCUS9937</name>
</gene>
<name>A0AAV0CW52_9ASTE</name>
<feature type="compositionally biased region" description="Basic residues" evidence="1">
    <location>
        <begin position="83"/>
        <end position="96"/>
    </location>
</feature>
<protein>
    <submittedName>
        <fullName evidence="2">Uncharacterized protein</fullName>
    </submittedName>
</protein>